<dbReference type="GO" id="GO:0003677">
    <property type="term" value="F:DNA binding"/>
    <property type="evidence" value="ECO:0007669"/>
    <property type="project" value="UniProtKB-KW"/>
</dbReference>
<keyword evidence="6" id="KW-1185">Reference proteome</keyword>
<evidence type="ECO:0000256" key="3">
    <source>
        <dbReference type="ARBA" id="ARBA00023163"/>
    </source>
</evidence>
<dbReference type="SUPFAM" id="SSF46785">
    <property type="entry name" value="Winged helix' DNA-binding domain"/>
    <property type="match status" value="1"/>
</dbReference>
<dbReference type="EMBL" id="PTIX01000040">
    <property type="protein sequence ID" value="PPK61598.1"/>
    <property type="molecule type" value="Genomic_DNA"/>
</dbReference>
<keyword evidence="2 5" id="KW-0238">DNA-binding</keyword>
<evidence type="ECO:0000313" key="5">
    <source>
        <dbReference type="EMBL" id="PPK61598.1"/>
    </source>
</evidence>
<dbReference type="InterPro" id="IPR002577">
    <property type="entry name" value="HTH_HxlR"/>
</dbReference>
<dbReference type="InterPro" id="IPR036388">
    <property type="entry name" value="WH-like_DNA-bd_sf"/>
</dbReference>
<dbReference type="Proteomes" id="UP000239203">
    <property type="component" value="Unassembled WGS sequence"/>
</dbReference>
<protein>
    <submittedName>
        <fullName evidence="5">DNA-binding HxlR family transcriptional regulator</fullName>
    </submittedName>
</protein>
<comment type="caution">
    <text evidence="5">The sequence shown here is derived from an EMBL/GenBank/DDBJ whole genome shotgun (WGS) entry which is preliminary data.</text>
</comment>
<dbReference type="PANTHER" id="PTHR33204:SF29">
    <property type="entry name" value="TRANSCRIPTIONAL REGULATOR"/>
    <property type="match status" value="1"/>
</dbReference>
<evidence type="ECO:0000256" key="2">
    <source>
        <dbReference type="ARBA" id="ARBA00023125"/>
    </source>
</evidence>
<keyword evidence="1" id="KW-0805">Transcription regulation</keyword>
<dbReference type="InterPro" id="IPR036390">
    <property type="entry name" value="WH_DNA-bd_sf"/>
</dbReference>
<feature type="domain" description="HTH hxlR-type" evidence="4">
    <location>
        <begin position="1"/>
        <end position="92"/>
    </location>
</feature>
<evidence type="ECO:0000313" key="6">
    <source>
        <dbReference type="Proteomes" id="UP000239203"/>
    </source>
</evidence>
<dbReference type="PANTHER" id="PTHR33204">
    <property type="entry name" value="TRANSCRIPTIONAL REGULATOR, MARR FAMILY"/>
    <property type="match status" value="1"/>
</dbReference>
<evidence type="ECO:0000259" key="4">
    <source>
        <dbReference type="PROSITE" id="PS51118"/>
    </source>
</evidence>
<gene>
    <name evidence="5" type="ORF">CLV40_14029</name>
</gene>
<dbReference type="Gene3D" id="1.10.10.10">
    <property type="entry name" value="Winged helix-like DNA-binding domain superfamily/Winged helix DNA-binding domain"/>
    <property type="match status" value="1"/>
</dbReference>
<dbReference type="AlphaFoldDB" id="A0A2S6GC18"/>
<sequence length="92" mass="10228">MGVIEGKWKVSILWALGEGACRFGRLRRMLPGITEKVLASHLRELERDGMVTREEFAETVPKVEYSLTGPGIALNRALEPLGDWGKRHLLGG</sequence>
<name>A0A2S6GC18_9PSEU</name>
<organism evidence="5 6">
    <name type="scientific">Actinokineospora auranticolor</name>
    <dbReference type="NCBI Taxonomy" id="155976"/>
    <lineage>
        <taxon>Bacteria</taxon>
        <taxon>Bacillati</taxon>
        <taxon>Actinomycetota</taxon>
        <taxon>Actinomycetes</taxon>
        <taxon>Pseudonocardiales</taxon>
        <taxon>Pseudonocardiaceae</taxon>
        <taxon>Actinokineospora</taxon>
    </lineage>
</organism>
<accession>A0A2S6GC18</accession>
<reference evidence="5 6" key="1">
    <citation type="submission" date="2018-02" db="EMBL/GenBank/DDBJ databases">
        <title>Genomic Encyclopedia of Archaeal and Bacterial Type Strains, Phase II (KMG-II): from individual species to whole genera.</title>
        <authorList>
            <person name="Goeker M."/>
        </authorList>
    </citation>
    <scope>NUCLEOTIDE SEQUENCE [LARGE SCALE GENOMIC DNA]</scope>
    <source>
        <strain evidence="5 6">YU 961-1</strain>
    </source>
</reference>
<dbReference type="PROSITE" id="PS51118">
    <property type="entry name" value="HTH_HXLR"/>
    <property type="match status" value="1"/>
</dbReference>
<keyword evidence="3" id="KW-0804">Transcription</keyword>
<evidence type="ECO:0000256" key="1">
    <source>
        <dbReference type="ARBA" id="ARBA00023015"/>
    </source>
</evidence>
<proteinExistence type="predicted"/>
<dbReference type="Pfam" id="PF01638">
    <property type="entry name" value="HxlR"/>
    <property type="match status" value="1"/>
</dbReference>